<accession>A0ACB1MJG0</accession>
<name>A0ACB1MJG0_RANTA</name>
<reference evidence="1" key="1">
    <citation type="submission" date="2025-03" db="EMBL/GenBank/DDBJ databases">
        <authorList>
            <consortium name="ELIXIR-Norway"/>
            <consortium name="Elixir Norway"/>
        </authorList>
    </citation>
    <scope>NUCLEOTIDE SEQUENCE</scope>
</reference>
<dbReference type="EMBL" id="OZ243562">
    <property type="protein sequence ID" value="CAN0499953.1"/>
    <property type="molecule type" value="Genomic_DNA"/>
</dbReference>
<protein>
    <submittedName>
        <fullName evidence="1">Uncharacterized protein</fullName>
    </submittedName>
</protein>
<organism evidence="1 2">
    <name type="scientific">Rangifer tarandus platyrhynchus</name>
    <name type="common">Svalbard reindeer</name>
    <dbReference type="NCBI Taxonomy" id="3082113"/>
    <lineage>
        <taxon>Eukaryota</taxon>
        <taxon>Metazoa</taxon>
        <taxon>Chordata</taxon>
        <taxon>Craniata</taxon>
        <taxon>Vertebrata</taxon>
        <taxon>Euteleostomi</taxon>
        <taxon>Mammalia</taxon>
        <taxon>Eutheria</taxon>
        <taxon>Laurasiatheria</taxon>
        <taxon>Artiodactyla</taxon>
        <taxon>Ruminantia</taxon>
        <taxon>Pecora</taxon>
        <taxon>Cervidae</taxon>
        <taxon>Odocoileinae</taxon>
        <taxon>Rangifer</taxon>
    </lineage>
</organism>
<dbReference type="Proteomes" id="UP001162501">
    <property type="component" value="Chromosome 34"/>
</dbReference>
<proteinExistence type="predicted"/>
<evidence type="ECO:0000313" key="2">
    <source>
        <dbReference type="Proteomes" id="UP001162501"/>
    </source>
</evidence>
<sequence length="117" mass="13332">MAPIVKFPRASCWEHNTPLYIFEGFPFREKTGKCIVRKMLLRGYFCVFINKAYVGLPGSSDGKEPASNAADPQFDPRVGKIPWRREWLSIPVFLPGESHGQRSLVGYCPWSQSLKQN</sequence>
<gene>
    <name evidence="1" type="ORF">MRATA1EN22A_LOCUS22210</name>
</gene>
<evidence type="ECO:0000313" key="1">
    <source>
        <dbReference type="EMBL" id="CAN0499953.1"/>
    </source>
</evidence>